<evidence type="ECO:0000256" key="4">
    <source>
        <dbReference type="ARBA" id="ARBA00022679"/>
    </source>
</evidence>
<dbReference type="PANTHER" id="PTHR11727:SF7">
    <property type="entry name" value="DIMETHYLADENOSINE TRANSFERASE-RELATED"/>
    <property type="match status" value="1"/>
</dbReference>
<organism evidence="10 11">
    <name type="scientific">Sphaerochaeta pleomorpha (strain ATCC BAA-1885 / DSM 22778 / Grapes)</name>
    <dbReference type="NCBI Taxonomy" id="158190"/>
    <lineage>
        <taxon>Bacteria</taxon>
        <taxon>Pseudomonadati</taxon>
        <taxon>Spirochaetota</taxon>
        <taxon>Spirochaetia</taxon>
        <taxon>Spirochaetales</taxon>
        <taxon>Sphaerochaetaceae</taxon>
        <taxon>Sphaerochaeta</taxon>
    </lineage>
</organism>
<dbReference type="eggNOG" id="COG0030">
    <property type="taxonomic scope" value="Bacteria"/>
</dbReference>
<reference evidence="10 11" key="1">
    <citation type="submission" date="2011-11" db="EMBL/GenBank/DDBJ databases">
        <title>Complete sequence of Spirochaeta sp. grapes.</title>
        <authorList>
            <consortium name="US DOE Joint Genome Institute"/>
            <person name="Lucas S."/>
            <person name="Han J."/>
            <person name="Lapidus A."/>
            <person name="Cheng J.-F."/>
            <person name="Goodwin L."/>
            <person name="Pitluck S."/>
            <person name="Peters L."/>
            <person name="Ovchinnikova G."/>
            <person name="Munk A.C."/>
            <person name="Detter J.C."/>
            <person name="Han C."/>
            <person name="Tapia R."/>
            <person name="Land M."/>
            <person name="Hauser L."/>
            <person name="Kyrpides N."/>
            <person name="Ivanova N."/>
            <person name="Pagani I."/>
            <person name="Ritalahtilisa K."/>
            <person name="Loeffler F."/>
            <person name="Woyke T."/>
        </authorList>
    </citation>
    <scope>NUCLEOTIDE SEQUENCE [LARGE SCALE GENOMIC DNA]</scope>
    <source>
        <strain evidence="11">ATCC BAA-1885 / DSM 22778 / Grapes</strain>
    </source>
</reference>
<dbReference type="InterPro" id="IPR011530">
    <property type="entry name" value="rRNA_adenine_dimethylase"/>
</dbReference>
<dbReference type="EMBL" id="CP003155">
    <property type="protein sequence ID" value="AEV30714.1"/>
    <property type="molecule type" value="Genomic_DNA"/>
</dbReference>
<keyword evidence="5 7" id="KW-0949">S-adenosyl-L-methionine</keyword>
<protein>
    <recommendedName>
        <fullName evidence="7">Ribosomal RNA small subunit methyltransferase A</fullName>
        <ecNumber evidence="7">2.1.1.182</ecNumber>
    </recommendedName>
    <alternativeName>
        <fullName evidence="7">16S rRNA (adenine(1518)-N(6)/adenine(1519)-N(6))-dimethyltransferase</fullName>
    </alternativeName>
    <alternativeName>
        <fullName evidence="7">16S rRNA dimethyladenosine transferase</fullName>
    </alternativeName>
    <alternativeName>
        <fullName evidence="7">16S rRNA dimethylase</fullName>
    </alternativeName>
    <alternativeName>
        <fullName evidence="7">S-adenosylmethionine-6-N', N'-adenosyl(rRNA) dimethyltransferase</fullName>
    </alternativeName>
</protein>
<feature type="binding site" evidence="7 8">
    <location>
        <position position="105"/>
    </location>
    <ligand>
        <name>S-adenosyl-L-methionine</name>
        <dbReference type="ChEBI" id="CHEBI:59789"/>
    </ligand>
</feature>
<evidence type="ECO:0000313" key="10">
    <source>
        <dbReference type="EMBL" id="AEV30714.1"/>
    </source>
</evidence>
<dbReference type="GO" id="GO:0003723">
    <property type="term" value="F:RNA binding"/>
    <property type="evidence" value="ECO:0007669"/>
    <property type="project" value="UniProtKB-UniRule"/>
</dbReference>
<dbReference type="GO" id="GO:0005829">
    <property type="term" value="C:cytosol"/>
    <property type="evidence" value="ECO:0007669"/>
    <property type="project" value="TreeGrafter"/>
</dbReference>
<dbReference type="Pfam" id="PF00398">
    <property type="entry name" value="RrnaAD"/>
    <property type="match status" value="1"/>
</dbReference>
<comment type="function">
    <text evidence="7">Specifically dimethylates two adjacent adenosines (A1518 and A1519) in the loop of a conserved hairpin near the 3'-end of 16S rRNA in the 30S particle. May play a critical role in biogenesis of 30S subunits.</text>
</comment>
<feature type="binding site" evidence="7 8">
    <location>
        <position position="33"/>
    </location>
    <ligand>
        <name>S-adenosyl-L-methionine</name>
        <dbReference type="ChEBI" id="CHEBI:59789"/>
    </ligand>
</feature>
<dbReference type="PROSITE" id="PS01131">
    <property type="entry name" value="RRNA_A_DIMETH"/>
    <property type="match status" value="1"/>
</dbReference>
<dbReference type="CDD" id="cd02440">
    <property type="entry name" value="AdoMet_MTases"/>
    <property type="match status" value="1"/>
</dbReference>
<dbReference type="RefSeq" id="WP_014271553.1">
    <property type="nucleotide sequence ID" value="NC_016633.1"/>
</dbReference>
<comment type="catalytic activity">
    <reaction evidence="7">
        <text>adenosine(1518)/adenosine(1519) in 16S rRNA + 4 S-adenosyl-L-methionine = N(6)-dimethyladenosine(1518)/N(6)-dimethyladenosine(1519) in 16S rRNA + 4 S-adenosyl-L-homocysteine + 4 H(+)</text>
        <dbReference type="Rhea" id="RHEA:19609"/>
        <dbReference type="Rhea" id="RHEA-COMP:10232"/>
        <dbReference type="Rhea" id="RHEA-COMP:10233"/>
        <dbReference type="ChEBI" id="CHEBI:15378"/>
        <dbReference type="ChEBI" id="CHEBI:57856"/>
        <dbReference type="ChEBI" id="CHEBI:59789"/>
        <dbReference type="ChEBI" id="CHEBI:74411"/>
        <dbReference type="ChEBI" id="CHEBI:74493"/>
        <dbReference type="EC" id="2.1.1.182"/>
    </reaction>
</comment>
<feature type="binding site" evidence="7 8">
    <location>
        <position position="79"/>
    </location>
    <ligand>
        <name>S-adenosyl-L-methionine</name>
        <dbReference type="ChEBI" id="CHEBI:59789"/>
    </ligand>
</feature>
<accession>G8QXS0</accession>
<keyword evidence="4 7" id="KW-0808">Transferase</keyword>
<dbReference type="NCBIfam" id="TIGR00755">
    <property type="entry name" value="ksgA"/>
    <property type="match status" value="1"/>
</dbReference>
<feature type="binding site" evidence="7 8">
    <location>
        <position position="126"/>
    </location>
    <ligand>
        <name>S-adenosyl-L-methionine</name>
        <dbReference type="ChEBI" id="CHEBI:59789"/>
    </ligand>
</feature>
<comment type="similarity">
    <text evidence="7">Belongs to the class I-like SAM-binding methyltransferase superfamily. rRNA adenine N(6)-methyltransferase family. RsmA subfamily.</text>
</comment>
<proteinExistence type="inferred from homology"/>
<evidence type="ECO:0000259" key="9">
    <source>
        <dbReference type="SMART" id="SM00650"/>
    </source>
</evidence>
<dbReference type="EC" id="2.1.1.182" evidence="7"/>
<dbReference type="Gene3D" id="3.40.50.150">
    <property type="entry name" value="Vaccinia Virus protein VP39"/>
    <property type="match status" value="1"/>
</dbReference>
<dbReference type="OrthoDB" id="9814755at2"/>
<dbReference type="InterPro" id="IPR001737">
    <property type="entry name" value="KsgA/Erm"/>
</dbReference>
<dbReference type="HAMAP" id="MF_00607">
    <property type="entry name" value="16SrRNA_methyltr_A"/>
    <property type="match status" value="1"/>
</dbReference>
<keyword evidence="6 7" id="KW-0694">RNA-binding</keyword>
<evidence type="ECO:0000256" key="8">
    <source>
        <dbReference type="PROSITE-ProRule" id="PRU01026"/>
    </source>
</evidence>
<dbReference type="PROSITE" id="PS51689">
    <property type="entry name" value="SAM_RNA_A_N6_MT"/>
    <property type="match status" value="1"/>
</dbReference>
<dbReference type="STRING" id="158190.SpiGrapes_2964"/>
<sequence>MSWNFAYDSPIAIGKLLDREGLSMSKKFGQNFLLSNQVREHIVQILGVDETMKVWEIGPGIGALTKVLIAKQASVTAFEIDHGFCRILSSEAFCDDANFRLIEGDALKTWEPLFLKEGVPDRICGNLPYNVGSICIAKLLEGQCLPPRMVFTLQKEVSDRLCATAGDKNWSSFTLLAQTDYIIKTEFTINSGAFYPAPNVMSSVISMVKRDKPLVDAALRPSFLLVIRDLFAQRRKTVKNNLLSGKVGALVGREGVEAILEESGVAPSKRAEQLDWPQFLALSEVTSRLSATIHRDSGNN</sequence>
<dbReference type="AlphaFoldDB" id="G8QXS0"/>
<evidence type="ECO:0000256" key="2">
    <source>
        <dbReference type="ARBA" id="ARBA00022552"/>
    </source>
</evidence>
<dbReference type="InterPro" id="IPR023165">
    <property type="entry name" value="rRNA_Ade_diMease-like_C"/>
</dbReference>
<keyword evidence="11" id="KW-1185">Reference proteome</keyword>
<dbReference type="SUPFAM" id="SSF53335">
    <property type="entry name" value="S-adenosyl-L-methionine-dependent methyltransferases"/>
    <property type="match status" value="1"/>
</dbReference>
<dbReference type="PANTHER" id="PTHR11727">
    <property type="entry name" value="DIMETHYLADENOSINE TRANSFERASE"/>
    <property type="match status" value="1"/>
</dbReference>
<evidence type="ECO:0000256" key="7">
    <source>
        <dbReference type="HAMAP-Rule" id="MF_00607"/>
    </source>
</evidence>
<keyword evidence="1 7" id="KW-0963">Cytoplasm</keyword>
<name>G8QXS0_SPHPG</name>
<dbReference type="GO" id="GO:0052908">
    <property type="term" value="F:16S rRNA (adenine(1518)-N(6)/adenine(1519)-N(6))-dimethyltransferase activity"/>
    <property type="evidence" value="ECO:0007669"/>
    <property type="project" value="UniProtKB-EC"/>
</dbReference>
<dbReference type="InterPro" id="IPR029063">
    <property type="entry name" value="SAM-dependent_MTases_sf"/>
</dbReference>
<dbReference type="Proteomes" id="UP000005632">
    <property type="component" value="Chromosome"/>
</dbReference>
<dbReference type="KEGG" id="sgp:SpiGrapes_2964"/>
<feature type="binding site" evidence="7 8">
    <location>
        <position position="31"/>
    </location>
    <ligand>
        <name>S-adenosyl-L-methionine</name>
        <dbReference type="ChEBI" id="CHEBI:59789"/>
    </ligand>
</feature>
<gene>
    <name evidence="7" type="primary">rsmA</name>
    <name evidence="7" type="synonym">ksgA</name>
    <name evidence="10" type="ordered locus">SpiGrapes_2964</name>
</gene>
<dbReference type="InterPro" id="IPR020596">
    <property type="entry name" value="rRNA_Ade_Mease_Trfase_CS"/>
</dbReference>
<evidence type="ECO:0000256" key="6">
    <source>
        <dbReference type="ARBA" id="ARBA00022884"/>
    </source>
</evidence>
<evidence type="ECO:0000256" key="5">
    <source>
        <dbReference type="ARBA" id="ARBA00022691"/>
    </source>
</evidence>
<dbReference type="Gene3D" id="1.10.8.100">
    <property type="entry name" value="Ribosomal RNA adenine dimethylase-like, domain 2"/>
    <property type="match status" value="1"/>
</dbReference>
<evidence type="ECO:0000256" key="3">
    <source>
        <dbReference type="ARBA" id="ARBA00022603"/>
    </source>
</evidence>
<dbReference type="HOGENOM" id="CLU_041220_0_2_12"/>
<evidence type="ECO:0000313" key="11">
    <source>
        <dbReference type="Proteomes" id="UP000005632"/>
    </source>
</evidence>
<keyword evidence="2 7" id="KW-0698">rRNA processing</keyword>
<keyword evidence="3 7" id="KW-0489">Methyltransferase</keyword>
<comment type="subcellular location">
    <subcellularLocation>
        <location evidence="7">Cytoplasm</location>
    </subcellularLocation>
</comment>
<feature type="binding site" evidence="7 8">
    <location>
        <position position="58"/>
    </location>
    <ligand>
        <name>S-adenosyl-L-methionine</name>
        <dbReference type="ChEBI" id="CHEBI:59789"/>
    </ligand>
</feature>
<dbReference type="SMART" id="SM00650">
    <property type="entry name" value="rADc"/>
    <property type="match status" value="1"/>
</dbReference>
<evidence type="ECO:0000256" key="1">
    <source>
        <dbReference type="ARBA" id="ARBA00022490"/>
    </source>
</evidence>
<feature type="domain" description="Ribosomal RNA adenine methylase transferase N-terminal" evidence="9">
    <location>
        <begin position="38"/>
        <end position="211"/>
    </location>
</feature>
<dbReference type="InterPro" id="IPR020598">
    <property type="entry name" value="rRNA_Ade_methylase_Trfase_N"/>
</dbReference>